<sequence length="187" mass="19318">ESGTAAGVRRIEAVTGEGAIATVHADSDRLSEVAHLLKGDSNNLADKVRSVLERTRQLEKELQQLKEQAAAQESANLSSKAIDVNGVKLLVSELSGVEPKMLRTMVDDLKNQLGSTIIVLATVVEGKVSLIAGVSKDVTDRVKAGELIGMVAQQVGGKGGGRPDMAQAGGTDAAALPAALASVKGWV</sequence>
<dbReference type="GO" id="GO:0006419">
    <property type="term" value="P:alanyl-tRNA aminoacylation"/>
    <property type="evidence" value="ECO:0007669"/>
    <property type="project" value="TreeGrafter"/>
</dbReference>
<keyword evidence="12" id="KW-0175">Coiled coil</keyword>
<evidence type="ECO:0000313" key="15">
    <source>
        <dbReference type="Proteomes" id="UP000321461"/>
    </source>
</evidence>
<dbReference type="FunFam" id="3.10.310.40:FF:000001">
    <property type="entry name" value="Alanine--tRNA ligase"/>
    <property type="match status" value="1"/>
</dbReference>
<dbReference type="EC" id="6.1.1.7" evidence="2"/>
<keyword evidence="7" id="KW-0067">ATP-binding</keyword>
<evidence type="ECO:0000256" key="1">
    <source>
        <dbReference type="ARBA" id="ARBA00008226"/>
    </source>
</evidence>
<dbReference type="GO" id="GO:0005524">
    <property type="term" value="F:ATP binding"/>
    <property type="evidence" value="ECO:0007669"/>
    <property type="project" value="UniProtKB-KW"/>
</dbReference>
<evidence type="ECO:0000256" key="12">
    <source>
        <dbReference type="SAM" id="Coils"/>
    </source>
</evidence>
<evidence type="ECO:0000256" key="5">
    <source>
        <dbReference type="ARBA" id="ARBA00022598"/>
    </source>
</evidence>
<evidence type="ECO:0000256" key="9">
    <source>
        <dbReference type="ARBA" id="ARBA00022917"/>
    </source>
</evidence>
<dbReference type="GO" id="GO:0004813">
    <property type="term" value="F:alanine-tRNA ligase activity"/>
    <property type="evidence" value="ECO:0007669"/>
    <property type="project" value="UniProtKB-EC"/>
</dbReference>
<evidence type="ECO:0000256" key="11">
    <source>
        <dbReference type="ARBA" id="ARBA00032577"/>
    </source>
</evidence>
<dbReference type="GO" id="GO:0002161">
    <property type="term" value="F:aminoacyl-tRNA deacylase activity"/>
    <property type="evidence" value="ECO:0007669"/>
    <property type="project" value="TreeGrafter"/>
</dbReference>
<comment type="caution">
    <text evidence="14">The sequence shown here is derived from an EMBL/GenBank/DDBJ whole genome shotgun (WGS) entry which is preliminary data.</text>
</comment>
<name>A0A5C9ABN5_ECOLX</name>
<dbReference type="GO" id="GO:0005829">
    <property type="term" value="C:cytosol"/>
    <property type="evidence" value="ECO:0007669"/>
    <property type="project" value="TreeGrafter"/>
</dbReference>
<dbReference type="Gene3D" id="6.10.250.550">
    <property type="match status" value="1"/>
</dbReference>
<reference evidence="14 15" key="1">
    <citation type="submission" date="2019-08" db="EMBL/GenBank/DDBJ databases">
        <title>Whole genome analysis of cultivated E. coli strains isolated from CD patients and healthy donors.</title>
        <authorList>
            <person name="Siniagina M.N."/>
            <person name="Markelova M.I."/>
            <person name="Laikov A.V."/>
            <person name="Boulygina E.A."/>
            <person name="Khusnutdinova D.R."/>
            <person name="Kharchenko A."/>
            <person name="Grigoryeva T.V."/>
        </authorList>
    </citation>
    <scope>NUCLEOTIDE SEQUENCE [LARGE SCALE GENOMIC DNA]</scope>
    <source>
        <strain evidence="14 15">3_77_5</strain>
    </source>
</reference>
<dbReference type="GO" id="GO:0045892">
    <property type="term" value="P:negative regulation of DNA-templated transcription"/>
    <property type="evidence" value="ECO:0007669"/>
    <property type="project" value="TreeGrafter"/>
</dbReference>
<evidence type="ECO:0000256" key="6">
    <source>
        <dbReference type="ARBA" id="ARBA00022741"/>
    </source>
</evidence>
<dbReference type="Pfam" id="PF02272">
    <property type="entry name" value="DHHA1"/>
    <property type="match status" value="1"/>
</dbReference>
<evidence type="ECO:0000256" key="2">
    <source>
        <dbReference type="ARBA" id="ARBA00013168"/>
    </source>
</evidence>
<proteinExistence type="inferred from homology"/>
<comment type="similarity">
    <text evidence="1">Belongs to the class-II aminoacyl-tRNA synthetase family.</text>
</comment>
<keyword evidence="8" id="KW-0694">RNA-binding</keyword>
<keyword evidence="6" id="KW-0547">Nucleotide-binding</keyword>
<gene>
    <name evidence="14" type="ORF">FWK02_35705</name>
</gene>
<keyword evidence="10" id="KW-0030">Aminoacyl-tRNA synthetase</keyword>
<keyword evidence="9" id="KW-0648">Protein biosynthesis</keyword>
<dbReference type="InterPro" id="IPR003156">
    <property type="entry name" value="DHHA1_dom"/>
</dbReference>
<evidence type="ECO:0000256" key="3">
    <source>
        <dbReference type="ARBA" id="ARBA00017959"/>
    </source>
</evidence>
<accession>A0A5C9ABN5</accession>
<feature type="coiled-coil region" evidence="12">
    <location>
        <begin position="41"/>
        <end position="75"/>
    </location>
</feature>
<evidence type="ECO:0000259" key="13">
    <source>
        <dbReference type="Pfam" id="PF02272"/>
    </source>
</evidence>
<feature type="non-terminal residue" evidence="14">
    <location>
        <position position="187"/>
    </location>
</feature>
<dbReference type="AlphaFoldDB" id="A0A5C9ABN5"/>
<dbReference type="EMBL" id="VSBS01002426">
    <property type="protein sequence ID" value="TXS96967.1"/>
    <property type="molecule type" value="Genomic_DNA"/>
</dbReference>
<keyword evidence="5 14" id="KW-0436">Ligase</keyword>
<keyword evidence="4" id="KW-0820">tRNA-binding</keyword>
<feature type="domain" description="DHHA1" evidence="13">
    <location>
        <begin position="86"/>
        <end position="187"/>
    </location>
</feature>
<dbReference type="Gene3D" id="3.10.310.40">
    <property type="match status" value="1"/>
</dbReference>
<dbReference type="Proteomes" id="UP000321461">
    <property type="component" value="Unassembled WGS sequence"/>
</dbReference>
<dbReference type="PANTHER" id="PTHR11777">
    <property type="entry name" value="ALANYL-TRNA SYNTHETASE"/>
    <property type="match status" value="1"/>
</dbReference>
<feature type="non-terminal residue" evidence="14">
    <location>
        <position position="1"/>
    </location>
</feature>
<protein>
    <recommendedName>
        <fullName evidence="3">Alanine--tRNA ligase</fullName>
        <ecNumber evidence="2">6.1.1.7</ecNumber>
    </recommendedName>
    <alternativeName>
        <fullName evidence="11">Alanyl-tRNA synthetase</fullName>
    </alternativeName>
</protein>
<evidence type="ECO:0000256" key="7">
    <source>
        <dbReference type="ARBA" id="ARBA00022840"/>
    </source>
</evidence>
<organism evidence="14 15">
    <name type="scientific">Escherichia coli</name>
    <dbReference type="NCBI Taxonomy" id="562"/>
    <lineage>
        <taxon>Bacteria</taxon>
        <taxon>Pseudomonadati</taxon>
        <taxon>Pseudomonadota</taxon>
        <taxon>Gammaproteobacteria</taxon>
        <taxon>Enterobacterales</taxon>
        <taxon>Enterobacteriaceae</taxon>
        <taxon>Escherichia</taxon>
    </lineage>
</organism>
<dbReference type="GO" id="GO:0000049">
    <property type="term" value="F:tRNA binding"/>
    <property type="evidence" value="ECO:0007669"/>
    <property type="project" value="UniProtKB-KW"/>
</dbReference>
<evidence type="ECO:0000313" key="14">
    <source>
        <dbReference type="EMBL" id="TXS96967.1"/>
    </source>
</evidence>
<dbReference type="InterPro" id="IPR050058">
    <property type="entry name" value="Ala-tRNA_ligase"/>
</dbReference>
<evidence type="ECO:0000256" key="8">
    <source>
        <dbReference type="ARBA" id="ARBA00022884"/>
    </source>
</evidence>
<dbReference type="PANTHER" id="PTHR11777:SF9">
    <property type="entry name" value="ALANINE--TRNA LIGASE, CYTOPLASMIC"/>
    <property type="match status" value="1"/>
</dbReference>
<evidence type="ECO:0000256" key="10">
    <source>
        <dbReference type="ARBA" id="ARBA00023146"/>
    </source>
</evidence>
<evidence type="ECO:0000256" key="4">
    <source>
        <dbReference type="ARBA" id="ARBA00022555"/>
    </source>
</evidence>